<evidence type="ECO:0000313" key="4">
    <source>
        <dbReference type="EMBL" id="CAB4011017.1"/>
    </source>
</evidence>
<evidence type="ECO:0000313" key="5">
    <source>
        <dbReference type="Proteomes" id="UP001152795"/>
    </source>
</evidence>
<feature type="signal peptide" evidence="3">
    <location>
        <begin position="1"/>
        <end position="23"/>
    </location>
</feature>
<feature type="compositionally biased region" description="Low complexity" evidence="1">
    <location>
        <begin position="304"/>
        <end position="313"/>
    </location>
</feature>
<keyword evidence="5" id="KW-1185">Reference proteome</keyword>
<feature type="compositionally biased region" description="Polar residues" evidence="1">
    <location>
        <begin position="344"/>
        <end position="354"/>
    </location>
</feature>
<sequence>MSWTSLILHSTWIVLFLIKLVVAKDECYTNADCYNNFKQLRIVCCKDARDVDRYCQPYNCEGRYCLTHGDCGGEGACCMNNKCTNSQDCPRCNSSSDCAVSEYCCMRGQGNVCRRSCVGERCDENSDCTGPKEYCDSNNVCAKSTSSTKTSEHSPKQTTTSTLPGWVIGFIVTGIVLAIFGAILCYLWYRIRKMKSRREVQNDQGVFEAAQVENTGQISTRPPQTLPHTQPDAASTGLATQRSNSSYDGHAANDLNTSQHAQQYCCMRAQGNVCRRSCVGERCDENSDCTGPKEYCDSDNVCAKSTSSTTTTKKTPEQKPKQTPEQIPTQTPEQIPKQTPDQIPDQNAPTQKMNSCTSTAPFPPYAIVFITLLAIIVLILGYLLYDRL</sequence>
<feature type="chain" id="PRO_5043411462" evidence="3">
    <location>
        <begin position="24"/>
        <end position="388"/>
    </location>
</feature>
<feature type="region of interest" description="Disordered" evidence="1">
    <location>
        <begin position="302"/>
        <end position="354"/>
    </location>
</feature>
<proteinExistence type="predicted"/>
<evidence type="ECO:0000256" key="3">
    <source>
        <dbReference type="SAM" id="SignalP"/>
    </source>
</evidence>
<keyword evidence="2" id="KW-0812">Transmembrane</keyword>
<reference evidence="4" key="1">
    <citation type="submission" date="2020-04" db="EMBL/GenBank/DDBJ databases">
        <authorList>
            <person name="Alioto T."/>
            <person name="Alioto T."/>
            <person name="Gomez Garrido J."/>
        </authorList>
    </citation>
    <scope>NUCLEOTIDE SEQUENCE</scope>
    <source>
        <strain evidence="4">A484AB</strain>
    </source>
</reference>
<feature type="transmembrane region" description="Helical" evidence="2">
    <location>
        <begin position="362"/>
        <end position="385"/>
    </location>
</feature>
<feature type="region of interest" description="Disordered" evidence="1">
    <location>
        <begin position="212"/>
        <end position="253"/>
    </location>
</feature>
<protein>
    <submittedName>
        <fullName evidence="4">Uncharacterized protein</fullName>
    </submittedName>
</protein>
<dbReference type="Proteomes" id="UP001152795">
    <property type="component" value="Unassembled WGS sequence"/>
</dbReference>
<feature type="compositionally biased region" description="Low complexity" evidence="1">
    <location>
        <begin position="323"/>
        <end position="340"/>
    </location>
</feature>
<keyword evidence="2" id="KW-0472">Membrane</keyword>
<keyword evidence="2" id="KW-1133">Transmembrane helix</keyword>
<evidence type="ECO:0000256" key="2">
    <source>
        <dbReference type="SAM" id="Phobius"/>
    </source>
</evidence>
<evidence type="ECO:0000256" key="1">
    <source>
        <dbReference type="SAM" id="MobiDB-lite"/>
    </source>
</evidence>
<gene>
    <name evidence="4" type="ORF">PACLA_8A078822</name>
</gene>
<name>A0A6S7I230_PARCT</name>
<keyword evidence="3" id="KW-0732">Signal</keyword>
<feature type="compositionally biased region" description="Polar residues" evidence="1">
    <location>
        <begin position="212"/>
        <end position="228"/>
    </location>
</feature>
<accession>A0A6S7I230</accession>
<dbReference type="AlphaFoldDB" id="A0A6S7I230"/>
<comment type="caution">
    <text evidence="4">The sequence shown here is derived from an EMBL/GenBank/DDBJ whole genome shotgun (WGS) entry which is preliminary data.</text>
</comment>
<dbReference type="OrthoDB" id="6236007at2759"/>
<feature type="transmembrane region" description="Helical" evidence="2">
    <location>
        <begin position="166"/>
        <end position="189"/>
    </location>
</feature>
<feature type="compositionally biased region" description="Polar residues" evidence="1">
    <location>
        <begin position="237"/>
        <end position="247"/>
    </location>
</feature>
<dbReference type="EMBL" id="CACRXK020007001">
    <property type="protein sequence ID" value="CAB4011017.1"/>
    <property type="molecule type" value="Genomic_DNA"/>
</dbReference>
<organism evidence="4 5">
    <name type="scientific">Paramuricea clavata</name>
    <name type="common">Red gorgonian</name>
    <name type="synonym">Violescent sea-whip</name>
    <dbReference type="NCBI Taxonomy" id="317549"/>
    <lineage>
        <taxon>Eukaryota</taxon>
        <taxon>Metazoa</taxon>
        <taxon>Cnidaria</taxon>
        <taxon>Anthozoa</taxon>
        <taxon>Octocorallia</taxon>
        <taxon>Malacalcyonacea</taxon>
        <taxon>Plexauridae</taxon>
        <taxon>Paramuricea</taxon>
    </lineage>
</organism>